<reference evidence="1 2" key="1">
    <citation type="submission" date="2020-07" db="EMBL/GenBank/DDBJ databases">
        <title>Telomere length de novo assembly of all 7 chromosomes of the fungus, Metarhizium brunneum, using a novel assembly pipeline.</title>
        <authorList>
            <person name="Saud z."/>
            <person name="Kortsinoglou A."/>
            <person name="Kouvelis V.N."/>
            <person name="Butt T.M."/>
        </authorList>
    </citation>
    <scope>NUCLEOTIDE SEQUENCE [LARGE SCALE GENOMIC DNA]</scope>
    <source>
        <strain evidence="1 2">4556</strain>
    </source>
</reference>
<name>A0A7D5Z7X7_9HYPO</name>
<organism evidence="1 2">
    <name type="scientific">Metarhizium brunneum</name>
    <dbReference type="NCBI Taxonomy" id="500148"/>
    <lineage>
        <taxon>Eukaryota</taxon>
        <taxon>Fungi</taxon>
        <taxon>Dikarya</taxon>
        <taxon>Ascomycota</taxon>
        <taxon>Pezizomycotina</taxon>
        <taxon>Sordariomycetes</taxon>
        <taxon>Hypocreomycetidae</taxon>
        <taxon>Hypocreales</taxon>
        <taxon>Clavicipitaceae</taxon>
        <taxon>Metarhizium</taxon>
    </lineage>
</organism>
<dbReference type="Proteomes" id="UP000510686">
    <property type="component" value="Chromosome 5"/>
</dbReference>
<dbReference type="OrthoDB" id="4939174at2759"/>
<evidence type="ECO:0000313" key="1">
    <source>
        <dbReference type="EMBL" id="QLI71527.1"/>
    </source>
</evidence>
<protein>
    <submittedName>
        <fullName evidence="1">Uncharacterized protein</fullName>
    </submittedName>
</protein>
<proteinExistence type="predicted"/>
<dbReference type="GeneID" id="26245579"/>
<keyword evidence="2" id="KW-1185">Reference proteome</keyword>
<accession>A0A7D5Z7X7</accession>
<sequence>MWWAERPEQGSLRAIIQAHSRKCILVRGIAWTGTHLRILNVRFLRGDEQLANARSMWQTWPGEIAVEEYLRSSLRTVQNTGIRKVLELLDIYNLGIKSLELDFDGRVVDVIHTDGIFKSDTGDSCIAYVNLNTITFLRRAYIWGAPGAPGAQLSPFNTPMIRLRQKKQRRLTPPDLAEDPYILCVLIALAQKQLEDRDQTDEPLRVSLLALPGARASHLYFYTACFPFSFLNKFTEPSLFLECPTVSISYVKMPLDKPEEFLCHLKGVLLETDALETEEES</sequence>
<dbReference type="EMBL" id="CP058936">
    <property type="protein sequence ID" value="QLI71527.1"/>
    <property type="molecule type" value="Genomic_DNA"/>
</dbReference>
<dbReference type="AlphaFoldDB" id="A0A7D5Z7X7"/>
<dbReference type="RefSeq" id="XP_065987265.1">
    <property type="nucleotide sequence ID" value="XM_066131377.1"/>
</dbReference>
<dbReference type="KEGG" id="mbrn:26245579"/>
<gene>
    <name evidence="1" type="ORF">G6M90_00g090580</name>
</gene>
<evidence type="ECO:0000313" key="2">
    <source>
        <dbReference type="Proteomes" id="UP000510686"/>
    </source>
</evidence>